<dbReference type="Pfam" id="PF25298">
    <property type="entry name" value="Baculo_FP_2nd"/>
    <property type="match status" value="1"/>
</dbReference>
<evidence type="ECO:0000256" key="1">
    <source>
        <dbReference type="SAM" id="Coils"/>
    </source>
</evidence>
<name>A0ABD0TLF8_LOXSC</name>
<gene>
    <name evidence="4" type="ORF">ABMA28_012040</name>
</gene>
<feature type="coiled-coil region" evidence="1">
    <location>
        <begin position="120"/>
        <end position="168"/>
    </location>
</feature>
<protein>
    <recommendedName>
        <fullName evidence="3">FP protein C-terminal domain-containing protein</fullName>
    </recommendedName>
</protein>
<keyword evidence="1" id="KW-0175">Coiled coil</keyword>
<evidence type="ECO:0000259" key="3">
    <source>
        <dbReference type="Pfam" id="PF25298"/>
    </source>
</evidence>
<accession>A0ABD0TLF8</accession>
<evidence type="ECO:0000313" key="4">
    <source>
        <dbReference type="EMBL" id="KAL0850166.1"/>
    </source>
</evidence>
<evidence type="ECO:0000313" key="5">
    <source>
        <dbReference type="Proteomes" id="UP001549921"/>
    </source>
</evidence>
<dbReference type="AlphaFoldDB" id="A0ABD0TLF8"/>
<reference evidence="4 5" key="1">
    <citation type="submission" date="2024-06" db="EMBL/GenBank/DDBJ databases">
        <title>A chromosome-level genome assembly of beet webworm, Loxostege sticticalis.</title>
        <authorList>
            <person name="Zhang Y."/>
        </authorList>
    </citation>
    <scope>NUCLEOTIDE SEQUENCE [LARGE SCALE GENOMIC DNA]</scope>
    <source>
        <strain evidence="4">AQ028</strain>
        <tissue evidence="4">Male pupae</tissue>
    </source>
</reference>
<dbReference type="EMBL" id="JBEDNZ010000003">
    <property type="protein sequence ID" value="KAL0850166.1"/>
    <property type="molecule type" value="Genomic_DNA"/>
</dbReference>
<dbReference type="InterPro" id="IPR057251">
    <property type="entry name" value="FP_C"/>
</dbReference>
<organism evidence="4 5">
    <name type="scientific">Loxostege sticticalis</name>
    <name type="common">Beet webworm moth</name>
    <dbReference type="NCBI Taxonomy" id="481309"/>
    <lineage>
        <taxon>Eukaryota</taxon>
        <taxon>Metazoa</taxon>
        <taxon>Ecdysozoa</taxon>
        <taxon>Arthropoda</taxon>
        <taxon>Hexapoda</taxon>
        <taxon>Insecta</taxon>
        <taxon>Pterygota</taxon>
        <taxon>Neoptera</taxon>
        <taxon>Endopterygota</taxon>
        <taxon>Lepidoptera</taxon>
        <taxon>Glossata</taxon>
        <taxon>Ditrysia</taxon>
        <taxon>Pyraloidea</taxon>
        <taxon>Crambidae</taxon>
        <taxon>Pyraustinae</taxon>
        <taxon>Loxostege</taxon>
    </lineage>
</organism>
<feature type="region of interest" description="Disordered" evidence="2">
    <location>
        <begin position="1"/>
        <end position="54"/>
    </location>
</feature>
<feature type="domain" description="FP protein C-terminal" evidence="3">
    <location>
        <begin position="271"/>
        <end position="322"/>
    </location>
</feature>
<comment type="caution">
    <text evidence="4">The sequence shown here is derived from an EMBL/GenBank/DDBJ whole genome shotgun (WGS) entry which is preliminary data.</text>
</comment>
<proteinExistence type="predicted"/>
<dbReference type="Proteomes" id="UP001549921">
    <property type="component" value="Unassembled WGS sequence"/>
</dbReference>
<sequence length="326" mass="37450">MPKLMRSPPLNRSQSMSDMDEACAGSSTGLVLEDINVTQRDSKRRRLSDTPKEYEQEDFRTIIREELRNMLHSLQSQQNTRLDALEQRITEIKTQDTEMSKINPTLIEIRKTTSSIESTVSFLASQNEEFKKKIELLEQQNKKDKEYILTLEQRIEDIQREERKTNVEIKNVPKLAEETSETLLGLVTSLAKTVGCKVDEGHIKDIYRIKGKKGTNANTPIVVEISSTILKTNLMNMCKAFNRKSKQKLCAKHLGLRSNEDTPIYVSEQLTTKGARLYFLARELAKSKTFKYCWTAYGRVYLREHDASPIITVRSEAQINSLLQKA</sequence>
<evidence type="ECO:0000256" key="2">
    <source>
        <dbReference type="SAM" id="MobiDB-lite"/>
    </source>
</evidence>